<sequence length="658" mass="71572">MTTQTPRLIRRLPEVLANQIAAGEVVERPASVVKELVENSLDAGATRIEVRIEAGGRRLIQVSDNGCGMVAEQARLSLERHATSKIATEKDLFAIQTLGFRGEALAAIASVAHLEMESRVDGEPDGVRLRLEGGADLKENRAVMPVGTRVTIRNLFFNTPARLKFLRAERTEIGHVTELVERLALAHQEVGFKLVVNGHDSLELRAGDDPRHLEARLAALLGRDFVDNCAQFERQHPQANLSGWLGLPALHRANGSSIHLFVNGRWIRDKLINHAVREAYRDLIPKESHPALVLFLELPPGDLDVNVHPTKEEVRFNQRDFIHGLVRSTLGDALAGLGARTVRAGMPFRLPDAPDGDEVLPAGVRLPEAVSQPVRWERPPGPPRGSGGSGSFSTAGFSRPGGGVLSGGSSIPFTGVREGPGVDWSVPLPPVRDASPGEARNQEDPSLVEKNESETGSRLSGVDPATIDLGEAIGQIHGTYILAQTPTGLVVVDQHAAHERIVYEELKAAFARDHLPRQMLLVPEVVRYSPVEARLINAHLEEMARLGVVVEPFGGNDFAVRELPALIADAPARSLVLDLASEIDRFGTSEALLARLEPLIATMACHGSVRANRRLSREEMNALLRKIESTLHAGLCGHGRPTYVAMSLKDLEKLFGRR</sequence>
<evidence type="ECO:0000259" key="7">
    <source>
        <dbReference type="SMART" id="SM00853"/>
    </source>
</evidence>
<dbReference type="Gene3D" id="3.30.565.10">
    <property type="entry name" value="Histidine kinase-like ATPase, C-terminal domain"/>
    <property type="match status" value="1"/>
</dbReference>
<dbReference type="Gene3D" id="3.30.1540.20">
    <property type="entry name" value="MutL, C-terminal domain, dimerisation subdomain"/>
    <property type="match status" value="1"/>
</dbReference>
<keyword evidence="10" id="KW-1185">Reference proteome</keyword>
<evidence type="ECO:0000313" key="9">
    <source>
        <dbReference type="EMBL" id="GAB0056804.1"/>
    </source>
</evidence>
<dbReference type="Pfam" id="PF01119">
    <property type="entry name" value="DNA_mis_repair"/>
    <property type="match status" value="1"/>
</dbReference>
<reference evidence="9 10" key="1">
    <citation type="submission" date="2024-05" db="EMBL/GenBank/DDBJ databases">
        <authorList>
            <consortium name="Candidatus Magnetaquicoccaceae bacterium FCR-1 genome sequencing consortium"/>
            <person name="Shimoshige H."/>
            <person name="Shimamura S."/>
            <person name="Taoka A."/>
            <person name="Kobayashi H."/>
            <person name="Maekawa T."/>
        </authorList>
    </citation>
    <scope>NUCLEOTIDE SEQUENCE [LARGE SCALE GENOMIC DNA]</scope>
    <source>
        <strain evidence="9 10">FCR-1</strain>
    </source>
</reference>
<dbReference type="Pfam" id="PF13589">
    <property type="entry name" value="HATPase_c_3"/>
    <property type="match status" value="1"/>
</dbReference>
<dbReference type="InterPro" id="IPR020568">
    <property type="entry name" value="Ribosomal_Su5_D2-typ_SF"/>
</dbReference>
<evidence type="ECO:0000256" key="3">
    <source>
        <dbReference type="ARBA" id="ARBA00022763"/>
    </source>
</evidence>
<dbReference type="InterPro" id="IPR002099">
    <property type="entry name" value="MutL/Mlh/PMS"/>
</dbReference>
<dbReference type="SMART" id="SM01340">
    <property type="entry name" value="DNA_mis_repair"/>
    <property type="match status" value="1"/>
</dbReference>
<dbReference type="InterPro" id="IPR014790">
    <property type="entry name" value="MutL_C"/>
</dbReference>
<dbReference type="EMBL" id="BAAFGK010000004">
    <property type="protein sequence ID" value="GAB0056804.1"/>
    <property type="molecule type" value="Genomic_DNA"/>
</dbReference>
<dbReference type="NCBIfam" id="TIGR00585">
    <property type="entry name" value="mutl"/>
    <property type="match status" value="1"/>
</dbReference>
<dbReference type="InterPro" id="IPR014721">
    <property type="entry name" value="Ribsml_uS5_D2-typ_fold_subgr"/>
</dbReference>
<evidence type="ECO:0000256" key="2">
    <source>
        <dbReference type="ARBA" id="ARBA00021975"/>
    </source>
</evidence>
<proteinExistence type="inferred from homology"/>
<feature type="domain" description="DNA mismatch repair protein S5" evidence="8">
    <location>
        <begin position="217"/>
        <end position="335"/>
    </location>
</feature>
<dbReference type="Gene3D" id="3.30.1370.100">
    <property type="entry name" value="MutL, C-terminal domain, regulatory subdomain"/>
    <property type="match status" value="1"/>
</dbReference>
<name>A0ABQ0C7E4_9PROT</name>
<organism evidence="9 10">
    <name type="scientific">Candidatus Magnetaquiglobus chichijimensis</name>
    <dbReference type="NCBI Taxonomy" id="3141448"/>
    <lineage>
        <taxon>Bacteria</taxon>
        <taxon>Pseudomonadati</taxon>
        <taxon>Pseudomonadota</taxon>
        <taxon>Magnetococcia</taxon>
        <taxon>Magnetococcales</taxon>
        <taxon>Candidatus Magnetaquicoccaceae</taxon>
        <taxon>Candidatus Magnetaquiglobus</taxon>
    </lineage>
</organism>
<accession>A0ABQ0C7E4</accession>
<dbReference type="Pfam" id="PF08676">
    <property type="entry name" value="MutL_C"/>
    <property type="match status" value="1"/>
</dbReference>
<dbReference type="HAMAP" id="MF_00149">
    <property type="entry name" value="DNA_mis_repair"/>
    <property type="match status" value="1"/>
</dbReference>
<dbReference type="InterPro" id="IPR042121">
    <property type="entry name" value="MutL_C_regsub"/>
</dbReference>
<dbReference type="Proteomes" id="UP001628193">
    <property type="component" value="Unassembled WGS sequence"/>
</dbReference>
<protein>
    <recommendedName>
        <fullName evidence="2 5">DNA mismatch repair protein MutL</fullName>
    </recommendedName>
</protein>
<dbReference type="PROSITE" id="PS00058">
    <property type="entry name" value="DNA_MISMATCH_REPAIR_1"/>
    <property type="match status" value="1"/>
</dbReference>
<comment type="function">
    <text evidence="5">This protein is involved in the repair of mismatches in DNA. It is required for dam-dependent methyl-directed DNA mismatch repair. May act as a 'molecular matchmaker', a protein that promotes the formation of a stable complex between two or more DNA-binding proteins in an ATP-dependent manner without itself being part of a final effector complex.</text>
</comment>
<dbReference type="SMART" id="SM00853">
    <property type="entry name" value="MutL_C"/>
    <property type="match status" value="1"/>
</dbReference>
<dbReference type="RefSeq" id="WP_420904526.1">
    <property type="nucleotide sequence ID" value="NZ_BAAFGK010000004.1"/>
</dbReference>
<dbReference type="InterPro" id="IPR014762">
    <property type="entry name" value="DNA_mismatch_repair_CS"/>
</dbReference>
<dbReference type="SUPFAM" id="SSF55874">
    <property type="entry name" value="ATPase domain of HSP90 chaperone/DNA topoisomerase II/histidine kinase"/>
    <property type="match status" value="1"/>
</dbReference>
<evidence type="ECO:0000256" key="6">
    <source>
        <dbReference type="SAM" id="MobiDB-lite"/>
    </source>
</evidence>
<dbReference type="InterPro" id="IPR037198">
    <property type="entry name" value="MutL_C_sf"/>
</dbReference>
<dbReference type="PANTHER" id="PTHR10073">
    <property type="entry name" value="DNA MISMATCH REPAIR PROTEIN MLH, PMS, MUTL"/>
    <property type="match status" value="1"/>
</dbReference>
<evidence type="ECO:0000256" key="1">
    <source>
        <dbReference type="ARBA" id="ARBA00006082"/>
    </source>
</evidence>
<reference evidence="9 10" key="2">
    <citation type="submission" date="2024-09" db="EMBL/GenBank/DDBJ databases">
        <title>Draft genome sequence of Candidatus Magnetaquicoccaceae bacterium FCR-1.</title>
        <authorList>
            <person name="Shimoshige H."/>
            <person name="Shimamura S."/>
            <person name="Taoka A."/>
            <person name="Kobayashi H."/>
            <person name="Maekawa T."/>
        </authorList>
    </citation>
    <scope>NUCLEOTIDE SEQUENCE [LARGE SCALE GENOMIC DNA]</scope>
    <source>
        <strain evidence="9 10">FCR-1</strain>
    </source>
</reference>
<dbReference type="PANTHER" id="PTHR10073:SF12">
    <property type="entry name" value="DNA MISMATCH REPAIR PROTEIN MLH1"/>
    <property type="match status" value="1"/>
</dbReference>
<dbReference type="SUPFAM" id="SSF118116">
    <property type="entry name" value="DNA mismatch repair protein MutL"/>
    <property type="match status" value="1"/>
</dbReference>
<gene>
    <name evidence="5 9" type="primary">mutL</name>
    <name evidence="9" type="ORF">SIID45300_01116</name>
</gene>
<evidence type="ECO:0000256" key="4">
    <source>
        <dbReference type="ARBA" id="ARBA00023204"/>
    </source>
</evidence>
<feature type="region of interest" description="Disordered" evidence="6">
    <location>
        <begin position="370"/>
        <end position="463"/>
    </location>
</feature>
<dbReference type="SUPFAM" id="SSF54211">
    <property type="entry name" value="Ribosomal protein S5 domain 2-like"/>
    <property type="match status" value="1"/>
</dbReference>
<evidence type="ECO:0000256" key="5">
    <source>
        <dbReference type="HAMAP-Rule" id="MF_00149"/>
    </source>
</evidence>
<dbReference type="InterPro" id="IPR038973">
    <property type="entry name" value="MutL/Mlh/Pms-like"/>
</dbReference>
<dbReference type="CDD" id="cd16926">
    <property type="entry name" value="HATPase_MutL-MLH-PMS-like"/>
    <property type="match status" value="1"/>
</dbReference>
<evidence type="ECO:0000313" key="10">
    <source>
        <dbReference type="Proteomes" id="UP001628193"/>
    </source>
</evidence>
<dbReference type="InterPro" id="IPR036890">
    <property type="entry name" value="HATPase_C_sf"/>
</dbReference>
<keyword evidence="4 5" id="KW-0234">DNA repair</keyword>
<dbReference type="InterPro" id="IPR013507">
    <property type="entry name" value="DNA_mismatch_S5_2-like"/>
</dbReference>
<evidence type="ECO:0000259" key="8">
    <source>
        <dbReference type="SMART" id="SM01340"/>
    </source>
</evidence>
<keyword evidence="3 5" id="KW-0227">DNA damage</keyword>
<dbReference type="CDD" id="cd00782">
    <property type="entry name" value="MutL_Trans"/>
    <property type="match status" value="1"/>
</dbReference>
<dbReference type="InterPro" id="IPR020667">
    <property type="entry name" value="DNA_mismatch_repair_MutL"/>
</dbReference>
<dbReference type="Gene3D" id="3.30.230.10">
    <property type="match status" value="1"/>
</dbReference>
<comment type="caution">
    <text evidence="9">The sequence shown here is derived from an EMBL/GenBank/DDBJ whole genome shotgun (WGS) entry which is preliminary data.</text>
</comment>
<feature type="domain" description="MutL C-terminal dimerisation" evidence="7">
    <location>
        <begin position="472"/>
        <end position="615"/>
    </location>
</feature>
<feature type="compositionally biased region" description="Basic and acidic residues" evidence="6">
    <location>
        <begin position="440"/>
        <end position="455"/>
    </location>
</feature>
<comment type="similarity">
    <text evidence="1 5">Belongs to the DNA mismatch repair MutL/HexB family.</text>
</comment>
<dbReference type="InterPro" id="IPR042120">
    <property type="entry name" value="MutL_C_dimsub"/>
</dbReference>